<organism evidence="1 2">
    <name type="scientific">Escherichia phage K1-5</name>
    <dbReference type="NCBI Taxonomy" id="2681604"/>
    <lineage>
        <taxon>Viruses</taxon>
        <taxon>Duplodnaviria</taxon>
        <taxon>Heunggongvirae</taxon>
        <taxon>Uroviricota</taxon>
        <taxon>Caudoviricetes</taxon>
        <taxon>Autographivirales</taxon>
        <taxon>Autosignataviridae</taxon>
        <taxon>Molineuxvirinae</taxon>
        <taxon>Vectrevirus</taxon>
        <taxon>Vectrevirus K15</taxon>
    </lineage>
</organism>
<dbReference type="EMBL" id="AY370674">
    <property type="protein sequence ID" value="AAR90046.1"/>
    <property type="molecule type" value="Genomic_DNA"/>
</dbReference>
<accession>Q6UGG3</accession>
<sequence>MKTLIGCFLLASLALAFTAKAGYDAYKVEQAQQDWAKKKFNLCSKSNTYEYCNKTLRHLWKE</sequence>
<dbReference type="KEGG" id="vg:5075959"/>
<reference evidence="1 2" key="1">
    <citation type="journal article" date="2001" name="J. Virol.">
        <title>Bacteriophage K1-5 encodes two different tail fiber proteins, allowing it to infect and replicate on both K1 and K5 strains of Escherichia coli.</title>
        <authorList>
            <person name="Scholl D."/>
            <person name="Rogers S."/>
            <person name="Adhya S."/>
            <person name="Merril C.R."/>
        </authorList>
    </citation>
    <scope>NUCLEOTIDE SEQUENCE [LARGE SCALE GENOMIC DNA]</scope>
</reference>
<keyword evidence="2" id="KW-1185">Reference proteome</keyword>
<name>Q6UGG3_9CAUD</name>
<reference evidence="1 2" key="3">
    <citation type="journal article" date="2004" name="J. Mol. Biol.">
        <title>Genomic analysis of bacteriophages SP6 and K1-5, an estranged subgroup of the T7 supergroup.</title>
        <authorList>
            <person name="Scholl D."/>
            <person name="Kieleczawa J."/>
            <person name="Kemp P."/>
            <person name="Rush J."/>
            <person name="Richardson C.C."/>
            <person name="Merril C."/>
            <person name="Adhya S."/>
            <person name="Molineux I.J."/>
        </authorList>
    </citation>
    <scope>NUCLEOTIDE SEQUENCE</scope>
</reference>
<dbReference type="RefSeq" id="YP_654103.1">
    <property type="nucleotide sequence ID" value="NC_008152.1"/>
</dbReference>
<evidence type="ECO:0000313" key="2">
    <source>
        <dbReference type="Proteomes" id="UP000002105"/>
    </source>
</evidence>
<evidence type="ECO:0000313" key="1">
    <source>
        <dbReference type="EMBL" id="AAR90046.1"/>
    </source>
</evidence>
<dbReference type="GeneID" id="5075959"/>
<reference evidence="1 2" key="2">
    <citation type="journal article" date="2002" name="J. Bacteriol.">
        <title>Bacteriophage SP6 is closely related to phages K1-5, K5, and K1E but encodes a tail protein very similar to that of the distantly related P22.</title>
        <authorList>
            <person name="Scholl D."/>
            <person name="Adhya S."/>
            <person name="Merril C.R."/>
        </authorList>
    </citation>
    <scope>NUCLEOTIDE SEQUENCE [LARGE SCALE GENOMIC DNA]</scope>
</reference>
<dbReference type="Proteomes" id="UP000002105">
    <property type="component" value="Segment"/>
</dbReference>
<protein>
    <submittedName>
        <fullName evidence="1">Uncharacterized protein</fullName>
    </submittedName>
</protein>
<proteinExistence type="predicted"/>